<dbReference type="Gene3D" id="3.10.10.10">
    <property type="entry name" value="HIV Type 1 Reverse Transcriptase, subunit A, domain 1"/>
    <property type="match status" value="1"/>
</dbReference>
<dbReference type="PANTHER" id="PTHR37984">
    <property type="entry name" value="PROTEIN CBG26694"/>
    <property type="match status" value="1"/>
</dbReference>
<organism evidence="9 10">
    <name type="scientific">Daphnia magna</name>
    <dbReference type="NCBI Taxonomy" id="35525"/>
    <lineage>
        <taxon>Eukaryota</taxon>
        <taxon>Metazoa</taxon>
        <taxon>Ecdysozoa</taxon>
        <taxon>Arthropoda</taxon>
        <taxon>Crustacea</taxon>
        <taxon>Branchiopoda</taxon>
        <taxon>Diplostraca</taxon>
        <taxon>Cladocera</taxon>
        <taxon>Anomopoda</taxon>
        <taxon>Daphniidae</taxon>
        <taxon>Daphnia</taxon>
    </lineage>
</organism>
<dbReference type="PANTHER" id="PTHR37984:SF5">
    <property type="entry name" value="PROTEIN NYNRIN-LIKE"/>
    <property type="match status" value="1"/>
</dbReference>
<dbReference type="Gene3D" id="1.10.340.70">
    <property type="match status" value="1"/>
</dbReference>
<dbReference type="FunFam" id="3.10.20.370:FF:000001">
    <property type="entry name" value="Retrovirus-related Pol polyprotein from transposon 17.6-like protein"/>
    <property type="match status" value="1"/>
</dbReference>
<dbReference type="InterPro" id="IPR036397">
    <property type="entry name" value="RNaseH_sf"/>
</dbReference>
<evidence type="ECO:0000256" key="2">
    <source>
        <dbReference type="ARBA" id="ARBA00022695"/>
    </source>
</evidence>
<keyword evidence="3" id="KW-0540">Nuclease</keyword>
<dbReference type="AlphaFoldDB" id="A0A162TCH3"/>
<dbReference type="GO" id="GO:0004519">
    <property type="term" value="F:endonuclease activity"/>
    <property type="evidence" value="ECO:0007669"/>
    <property type="project" value="UniProtKB-KW"/>
</dbReference>
<keyword evidence="4" id="KW-0255">Endonuclease</keyword>
<evidence type="ECO:0000313" key="10">
    <source>
        <dbReference type="Proteomes" id="UP000076858"/>
    </source>
</evidence>
<dbReference type="SUPFAM" id="SSF53098">
    <property type="entry name" value="Ribonuclease H-like"/>
    <property type="match status" value="1"/>
</dbReference>
<dbReference type="Gene3D" id="3.10.20.370">
    <property type="match status" value="1"/>
</dbReference>
<keyword evidence="2" id="KW-0548">Nucleotidyltransferase</keyword>
<protein>
    <recommendedName>
        <fullName evidence="1">RNA-directed DNA polymerase</fullName>
        <ecNumber evidence="1">2.7.7.49</ecNumber>
    </recommendedName>
</protein>
<dbReference type="InterPro" id="IPR041577">
    <property type="entry name" value="RT_RNaseH_2"/>
</dbReference>
<dbReference type="InterPro" id="IPR001584">
    <property type="entry name" value="Integrase_cat-core"/>
</dbReference>
<dbReference type="InterPro" id="IPR012337">
    <property type="entry name" value="RNaseH-like_sf"/>
</dbReference>
<dbReference type="PROSITE" id="PS50878">
    <property type="entry name" value="RT_POL"/>
    <property type="match status" value="1"/>
</dbReference>
<name>A0A162TCH3_9CRUS</name>
<dbReference type="InterPro" id="IPR041588">
    <property type="entry name" value="Integrase_H2C2"/>
</dbReference>
<evidence type="ECO:0000259" key="7">
    <source>
        <dbReference type="PROSITE" id="PS50878"/>
    </source>
</evidence>
<dbReference type="GO" id="GO:0003676">
    <property type="term" value="F:nucleic acid binding"/>
    <property type="evidence" value="ECO:0007669"/>
    <property type="project" value="InterPro"/>
</dbReference>
<feature type="domain" description="Integrase catalytic" evidence="8">
    <location>
        <begin position="425"/>
        <end position="588"/>
    </location>
</feature>
<dbReference type="STRING" id="35525.A0A162TCH3"/>
<dbReference type="Proteomes" id="UP000076858">
    <property type="component" value="Unassembled WGS sequence"/>
</dbReference>
<evidence type="ECO:0000256" key="6">
    <source>
        <dbReference type="ARBA" id="ARBA00023268"/>
    </source>
</evidence>
<dbReference type="EMBL" id="LRGB01000005">
    <property type="protein sequence ID" value="KZS22080.1"/>
    <property type="molecule type" value="Genomic_DNA"/>
</dbReference>
<keyword evidence="6" id="KW-0511">Multifunctional enzyme</keyword>
<dbReference type="GO" id="GO:0042575">
    <property type="term" value="C:DNA polymerase complex"/>
    <property type="evidence" value="ECO:0007669"/>
    <property type="project" value="UniProtKB-ARBA"/>
</dbReference>
<dbReference type="GO" id="GO:0003964">
    <property type="term" value="F:RNA-directed DNA polymerase activity"/>
    <property type="evidence" value="ECO:0007669"/>
    <property type="project" value="UniProtKB-KW"/>
</dbReference>
<reference evidence="9 10" key="1">
    <citation type="submission" date="2016-03" db="EMBL/GenBank/DDBJ databases">
        <title>EvidentialGene: Evidence-directed Construction of Genes on Genomes.</title>
        <authorList>
            <person name="Gilbert D.G."/>
            <person name="Choi J.-H."/>
            <person name="Mockaitis K."/>
            <person name="Colbourne J."/>
            <person name="Pfrender M."/>
        </authorList>
    </citation>
    <scope>NUCLEOTIDE SEQUENCE [LARGE SCALE GENOMIC DNA]</scope>
    <source>
        <strain evidence="9 10">Xinb3</strain>
        <tissue evidence="9">Complete organism</tissue>
    </source>
</reference>
<dbReference type="Gene3D" id="3.30.70.270">
    <property type="match status" value="1"/>
</dbReference>
<feature type="domain" description="Reverse transcriptase" evidence="7">
    <location>
        <begin position="1"/>
        <end position="137"/>
    </location>
</feature>
<dbReference type="InterPro" id="IPR050951">
    <property type="entry name" value="Retrovirus_Pol_polyprotein"/>
</dbReference>
<dbReference type="Pfam" id="PF17919">
    <property type="entry name" value="RT_RNaseH_2"/>
    <property type="match status" value="1"/>
</dbReference>
<sequence length="709" mass="79917">MYPLPLMDDFLGKLGGSSVFSQINLKCGYWQLPLDRESQPKMTFVTPDGLYECTRFPMGLHNGGASFQGLMDLALGDLKWTACLVYLDDLIVMGKNFAEHQHRLSAVLTALEMANLTLNAEKCLFASDEITCLGHKVSSSGVKPHPEKIQAIVEFPSPDSQSAGQKNTVSRSFIGMVSFYRNFIRSGWTWGTNQASAFAELKNALVSAPVLVHFLDELELELQIDASQKGLGATLMQSREDGLHLVAFISRRLVDAEKNYHSNELECLTLMWALKKLRHYLFGRRCKVKTDYNVVKCLCSKKDLKGKFCALDDGPTRVRFPDPSFERNIKCRYRHAFSLSGGGDDTIKAPALRLQGLGENTAQNRQEDEMFRLSKGVLYKINTSGRERKNLLVVPSILRRDIIKACHDSPTGGHFGIEKTWGELLPIEPPKECLSVYEIDHISPLKKTDRSNQYVLVAIDLLSKWVISAPVPSVASTPVVSFLQHEIIAHHGIPERIISDWKTAFISIKLEKAFNKWGITHSFASPAYPKSNVQVERANATVIMALKAFVDKNHSNWDELLPEAVMTINTAEQSSTGFNAHEIVYGRKAELPHKRLFPWPTEDLEPLVKFMKRMAEQRLSVRENLKARQEKLKKNIDKKRKRARVCKPGDLVLVSRDITKKGKTRKFLLLYIGPYQVVKQVTPVTYLVEDVPARRKEKNGGDFCPMSAN</sequence>
<dbReference type="OrthoDB" id="6382106at2759"/>
<evidence type="ECO:0000256" key="1">
    <source>
        <dbReference type="ARBA" id="ARBA00012493"/>
    </source>
</evidence>
<comment type="caution">
    <text evidence="9">The sequence shown here is derived from an EMBL/GenBank/DDBJ whole genome shotgun (WGS) entry which is preliminary data.</text>
</comment>
<gene>
    <name evidence="9" type="ORF">APZ42_010958</name>
</gene>
<dbReference type="Gene3D" id="3.30.420.10">
    <property type="entry name" value="Ribonuclease H-like superfamily/Ribonuclease H"/>
    <property type="match status" value="1"/>
</dbReference>
<dbReference type="InterPro" id="IPR000477">
    <property type="entry name" value="RT_dom"/>
</dbReference>
<dbReference type="SUPFAM" id="SSF56672">
    <property type="entry name" value="DNA/RNA polymerases"/>
    <property type="match status" value="1"/>
</dbReference>
<dbReference type="CDD" id="cd01647">
    <property type="entry name" value="RT_LTR"/>
    <property type="match status" value="1"/>
</dbReference>
<dbReference type="Pfam" id="PF00078">
    <property type="entry name" value="RVT_1"/>
    <property type="match status" value="1"/>
</dbReference>
<proteinExistence type="predicted"/>
<keyword evidence="4" id="KW-0378">Hydrolase</keyword>
<evidence type="ECO:0000313" key="9">
    <source>
        <dbReference type="EMBL" id="KZS22080.1"/>
    </source>
</evidence>
<evidence type="ECO:0000256" key="5">
    <source>
        <dbReference type="ARBA" id="ARBA00022918"/>
    </source>
</evidence>
<keyword evidence="2" id="KW-0808">Transferase</keyword>
<dbReference type="Pfam" id="PF00665">
    <property type="entry name" value="rve"/>
    <property type="match status" value="1"/>
</dbReference>
<dbReference type="Pfam" id="PF17921">
    <property type="entry name" value="Integrase_H2C2"/>
    <property type="match status" value="1"/>
</dbReference>
<accession>A0A162TCH3</accession>
<dbReference type="PROSITE" id="PS50994">
    <property type="entry name" value="INTEGRASE"/>
    <property type="match status" value="1"/>
</dbReference>
<dbReference type="GO" id="GO:0015074">
    <property type="term" value="P:DNA integration"/>
    <property type="evidence" value="ECO:0007669"/>
    <property type="project" value="InterPro"/>
</dbReference>
<dbReference type="CDD" id="cd09274">
    <property type="entry name" value="RNase_HI_RT_Ty3"/>
    <property type="match status" value="1"/>
</dbReference>
<evidence type="ECO:0000256" key="4">
    <source>
        <dbReference type="ARBA" id="ARBA00022759"/>
    </source>
</evidence>
<evidence type="ECO:0000259" key="8">
    <source>
        <dbReference type="PROSITE" id="PS50994"/>
    </source>
</evidence>
<evidence type="ECO:0000256" key="3">
    <source>
        <dbReference type="ARBA" id="ARBA00022722"/>
    </source>
</evidence>
<dbReference type="InterPro" id="IPR043502">
    <property type="entry name" value="DNA/RNA_pol_sf"/>
</dbReference>
<dbReference type="EC" id="2.7.7.49" evidence="1"/>
<keyword evidence="5" id="KW-0695">RNA-directed DNA polymerase</keyword>
<keyword evidence="10" id="KW-1185">Reference proteome</keyword>
<dbReference type="InterPro" id="IPR043128">
    <property type="entry name" value="Rev_trsase/Diguanyl_cyclase"/>
</dbReference>